<feature type="non-terminal residue" evidence="3">
    <location>
        <position position="204"/>
    </location>
</feature>
<keyword evidence="1" id="KW-0853">WD repeat</keyword>
<dbReference type="Gene3D" id="2.130.10.10">
    <property type="entry name" value="YVTN repeat-like/Quinoprotein amine dehydrogenase"/>
    <property type="match status" value="1"/>
</dbReference>
<proteinExistence type="predicted"/>
<dbReference type="PANTHER" id="PTHR14773:SF0">
    <property type="entry name" value="WD REPEAT-CONTAINING PROTEIN 76"/>
    <property type="match status" value="1"/>
</dbReference>
<protein>
    <submittedName>
        <fullName evidence="3">WD repeat-containing protein 76</fullName>
    </submittedName>
</protein>
<comment type="caution">
    <text evidence="3">The sequence shown here is derived from an EMBL/GenBank/DDBJ whole genome shotgun (WGS) entry which is preliminary data.</text>
</comment>
<sequence length="204" mass="22962">METQSLTEYERRRLENIKRNDEMLGSFKIKSKLADLTAFTKLHRVKTNISHKVKPKTPTVTRKSLRAQGKGPDYTGIKDIKDKFWKQELEPVSMKDANTCSKSDQILISQLKNGDVHGRVKASIDLDTLKLAPKNIANVLPGMIRSIKFFPSTDMMMVVVGNKGGTIGFWNVDSEKEDGDGIYMYQTNPGIVSAILIQPFSKNK</sequence>
<dbReference type="InterPro" id="IPR015943">
    <property type="entry name" value="WD40/YVTN_repeat-like_dom_sf"/>
</dbReference>
<dbReference type="GO" id="GO:0005634">
    <property type="term" value="C:nucleus"/>
    <property type="evidence" value="ECO:0007669"/>
    <property type="project" value="TreeGrafter"/>
</dbReference>
<dbReference type="GO" id="GO:0003677">
    <property type="term" value="F:DNA binding"/>
    <property type="evidence" value="ECO:0007669"/>
    <property type="project" value="TreeGrafter"/>
</dbReference>
<gene>
    <name evidence="3" type="ORF">Tci_016631</name>
</gene>
<dbReference type="AlphaFoldDB" id="A0A6L2K5K7"/>
<name>A0A6L2K5K7_TANCI</name>
<evidence type="ECO:0000256" key="2">
    <source>
        <dbReference type="ARBA" id="ARBA00022737"/>
    </source>
</evidence>
<evidence type="ECO:0000313" key="3">
    <source>
        <dbReference type="EMBL" id="GEU44653.1"/>
    </source>
</evidence>
<accession>A0A6L2K5K7</accession>
<keyword evidence="2" id="KW-0677">Repeat</keyword>
<dbReference type="InterPro" id="IPR050853">
    <property type="entry name" value="WD_repeat_DNA-damage-binding"/>
</dbReference>
<dbReference type="EMBL" id="BKCJ010001875">
    <property type="protein sequence ID" value="GEU44653.1"/>
    <property type="molecule type" value="Genomic_DNA"/>
</dbReference>
<evidence type="ECO:0000256" key="1">
    <source>
        <dbReference type="ARBA" id="ARBA00022574"/>
    </source>
</evidence>
<organism evidence="3">
    <name type="scientific">Tanacetum cinerariifolium</name>
    <name type="common">Dalmatian daisy</name>
    <name type="synonym">Chrysanthemum cinerariifolium</name>
    <dbReference type="NCBI Taxonomy" id="118510"/>
    <lineage>
        <taxon>Eukaryota</taxon>
        <taxon>Viridiplantae</taxon>
        <taxon>Streptophyta</taxon>
        <taxon>Embryophyta</taxon>
        <taxon>Tracheophyta</taxon>
        <taxon>Spermatophyta</taxon>
        <taxon>Magnoliopsida</taxon>
        <taxon>eudicotyledons</taxon>
        <taxon>Gunneridae</taxon>
        <taxon>Pentapetalae</taxon>
        <taxon>asterids</taxon>
        <taxon>campanulids</taxon>
        <taxon>Asterales</taxon>
        <taxon>Asteraceae</taxon>
        <taxon>Asteroideae</taxon>
        <taxon>Anthemideae</taxon>
        <taxon>Anthemidinae</taxon>
        <taxon>Tanacetum</taxon>
    </lineage>
</organism>
<dbReference type="PANTHER" id="PTHR14773">
    <property type="entry name" value="WD REPEAT-CONTAINING PROTEIN 76"/>
    <property type="match status" value="1"/>
</dbReference>
<reference evidence="3" key="1">
    <citation type="journal article" date="2019" name="Sci. Rep.">
        <title>Draft genome of Tanacetum cinerariifolium, the natural source of mosquito coil.</title>
        <authorList>
            <person name="Yamashiro T."/>
            <person name="Shiraishi A."/>
            <person name="Satake H."/>
            <person name="Nakayama K."/>
        </authorList>
    </citation>
    <scope>NUCLEOTIDE SEQUENCE</scope>
</reference>
<dbReference type="GO" id="GO:2000001">
    <property type="term" value="P:regulation of DNA damage checkpoint"/>
    <property type="evidence" value="ECO:0007669"/>
    <property type="project" value="TreeGrafter"/>
</dbReference>